<evidence type="ECO:0000256" key="2">
    <source>
        <dbReference type="ARBA" id="ARBA00022771"/>
    </source>
</evidence>
<feature type="compositionally biased region" description="Basic and acidic residues" evidence="4">
    <location>
        <begin position="714"/>
        <end position="729"/>
    </location>
</feature>
<gene>
    <name evidence="5" type="primary">Contig13491.g14395</name>
    <name evidence="5" type="ORF">STYLEM_19338</name>
</gene>
<dbReference type="CDD" id="cd02340">
    <property type="entry name" value="ZZ_NBR1_like"/>
    <property type="match status" value="1"/>
</dbReference>
<dbReference type="Proteomes" id="UP000039865">
    <property type="component" value="Unassembled WGS sequence"/>
</dbReference>
<accession>A0A078BAA2</accession>
<feature type="compositionally biased region" description="Low complexity" evidence="4">
    <location>
        <begin position="775"/>
        <end position="788"/>
    </location>
</feature>
<feature type="region of interest" description="Disordered" evidence="4">
    <location>
        <begin position="111"/>
        <end position="141"/>
    </location>
</feature>
<name>A0A078BAA2_STYLE</name>
<feature type="region of interest" description="Disordered" evidence="4">
    <location>
        <begin position="769"/>
        <end position="788"/>
    </location>
</feature>
<dbReference type="OrthoDB" id="661148at2759"/>
<feature type="region of interest" description="Disordered" evidence="4">
    <location>
        <begin position="710"/>
        <end position="734"/>
    </location>
</feature>
<proteinExistence type="predicted"/>
<reference evidence="5 6" key="1">
    <citation type="submission" date="2014-06" db="EMBL/GenBank/DDBJ databases">
        <authorList>
            <person name="Swart Estienne"/>
        </authorList>
    </citation>
    <scope>NUCLEOTIDE SEQUENCE [LARGE SCALE GENOMIC DNA]</scope>
    <source>
        <strain evidence="5 6">130c</strain>
    </source>
</reference>
<keyword evidence="3" id="KW-0862">Zinc</keyword>
<keyword evidence="2" id="KW-0863">Zinc-finger</keyword>
<organism evidence="5 6">
    <name type="scientific">Stylonychia lemnae</name>
    <name type="common">Ciliate</name>
    <dbReference type="NCBI Taxonomy" id="5949"/>
    <lineage>
        <taxon>Eukaryota</taxon>
        <taxon>Sar</taxon>
        <taxon>Alveolata</taxon>
        <taxon>Ciliophora</taxon>
        <taxon>Intramacronucleata</taxon>
        <taxon>Spirotrichea</taxon>
        <taxon>Stichotrichia</taxon>
        <taxon>Sporadotrichida</taxon>
        <taxon>Oxytrichidae</taxon>
        <taxon>Stylonychinae</taxon>
        <taxon>Stylonychia</taxon>
    </lineage>
</organism>
<feature type="region of interest" description="Disordered" evidence="4">
    <location>
        <begin position="334"/>
        <end position="394"/>
    </location>
</feature>
<sequence>MLIRRKVEIGEGEAIKDSFCYVDKEFNNFSVDDADEYETSFVNEYKKGGVIAVVIAGEDEFDIPTIEENDPEFLSLIDEYNTTRQETKQQNLKQASINEMQNLVTIDEDKDDNLSQSQESVANEENGQNSSNHHEYQRNSNNDHNVYEIGQNLFISSNDYSLGYGDGHLDPYQNQAPTSPMNLAIEEQKNENSTSLSMQHLVQQPNLGLNIDGSLMQRGVNASQDKVENSSQAISSQVPGYGQSNSNLSKFTSLFQDEGGQINLQDDKFEVKSDIDQEEVKKMDSDGIYQNPQNTIIGNNQLAQEEIIDPYSFEANVKMNNQSPAQTQVVIVKKQGGQQKTYFSPPPILDYPEEMKEDSYQQSPPQENESYHSPKDSQQNSNSKSISKKGPKSSHELEHADCIAENSKIVTDCLSLIVQKNKNLDFDVRKISDEDLKQTIKRTNSIALGDNNHLIDFDQFEQNGRGYMTMKYQRLPCLLCKRYNKNLQNLDQIDWENEDPSKACICDNGIMTEQQQYKIQMNHQAQLEQIVDNAVQNNNELIFIAQIGENSKLEYRVEKKGIQQVQVNIENEDEDFIQHNLMNGSRSQSNSIDYGPNVMPFNDVNCSQQTEIYRVGSFQTQSITSIRRLSSHTNPLNSIQSLNSFKKKQQHVHEGFCCMHCTEKIYGVRYECSECLNQSICEQCEDNNSHPEKHVLLKFKFPLLPVHQSSVIPEEEHSRLEEEKNKSHDEEDNEEQCVFDHYNFQVHSEYQNNTEKTAQQIIFQNIAESKEEHSNQTSSPQQNNNQASGVQQIADMNEMIEDDYIEEMELDIPLSKGNSANFKFDTNFSGKSNKSQNRQRYTPQNADVDHEAYNQEESDEGQQQSLHQILQISDFSLNPQQIHQDTIPNIKAIIDQNIGEEIVEDEKWQEISQPDQIEDQYSEQTDDSSYYDDLIGIIENHEQKSKELLEKYRLNIPADSNSFFDVFQETDAEIAQEDADSKEKFNLLVSQEQDREMADKLVALSKFTGQYNHNLFKELLIATNGNLEDIAENYL</sequence>
<evidence type="ECO:0000256" key="4">
    <source>
        <dbReference type="SAM" id="MobiDB-lite"/>
    </source>
</evidence>
<dbReference type="EMBL" id="CCKQ01018244">
    <property type="protein sequence ID" value="CDW90197.1"/>
    <property type="molecule type" value="Genomic_DNA"/>
</dbReference>
<dbReference type="InParanoid" id="A0A078BAA2"/>
<evidence type="ECO:0000313" key="6">
    <source>
        <dbReference type="Proteomes" id="UP000039865"/>
    </source>
</evidence>
<feature type="compositionally biased region" description="Low complexity" evidence="4">
    <location>
        <begin position="376"/>
        <end position="385"/>
    </location>
</feature>
<feature type="region of interest" description="Disordered" evidence="4">
    <location>
        <begin position="824"/>
        <end position="843"/>
    </location>
</feature>
<keyword evidence="1" id="KW-0479">Metal-binding</keyword>
<dbReference type="SUPFAM" id="SSF57850">
    <property type="entry name" value="RING/U-box"/>
    <property type="match status" value="1"/>
</dbReference>
<evidence type="ECO:0000256" key="3">
    <source>
        <dbReference type="ARBA" id="ARBA00022833"/>
    </source>
</evidence>
<evidence type="ECO:0000313" key="5">
    <source>
        <dbReference type="EMBL" id="CDW90197.1"/>
    </source>
</evidence>
<dbReference type="InterPro" id="IPR043145">
    <property type="entry name" value="Znf_ZZ_sf"/>
</dbReference>
<dbReference type="AlphaFoldDB" id="A0A078BAA2"/>
<feature type="compositionally biased region" description="Polar residues" evidence="4">
    <location>
        <begin position="114"/>
        <end position="131"/>
    </location>
</feature>
<protein>
    <submittedName>
        <fullName evidence="5">Ef hand domain containing protein</fullName>
    </submittedName>
</protein>
<dbReference type="GO" id="GO:0008270">
    <property type="term" value="F:zinc ion binding"/>
    <property type="evidence" value="ECO:0007669"/>
    <property type="project" value="UniProtKB-KW"/>
</dbReference>
<evidence type="ECO:0000256" key="1">
    <source>
        <dbReference type="ARBA" id="ARBA00022723"/>
    </source>
</evidence>
<dbReference type="Gene3D" id="3.30.60.90">
    <property type="match status" value="1"/>
</dbReference>
<keyword evidence="6" id="KW-1185">Reference proteome</keyword>